<dbReference type="Gene3D" id="3.40.50.1000">
    <property type="entry name" value="HAD superfamily/HAD-like"/>
    <property type="match status" value="1"/>
</dbReference>
<evidence type="ECO:0000313" key="5">
    <source>
        <dbReference type="EMBL" id="TDW16934.1"/>
    </source>
</evidence>
<dbReference type="InterPro" id="IPR023214">
    <property type="entry name" value="HAD_sf"/>
</dbReference>
<keyword evidence="2" id="KW-0479">Metal-binding</keyword>
<dbReference type="SUPFAM" id="SSF56784">
    <property type="entry name" value="HAD-like"/>
    <property type="match status" value="1"/>
</dbReference>
<evidence type="ECO:0000256" key="3">
    <source>
        <dbReference type="ARBA" id="ARBA00022801"/>
    </source>
</evidence>
<dbReference type="Proteomes" id="UP000294743">
    <property type="component" value="Unassembled WGS sequence"/>
</dbReference>
<dbReference type="EMBL" id="SODD01000018">
    <property type="protein sequence ID" value="TDW16934.1"/>
    <property type="molecule type" value="Genomic_DNA"/>
</dbReference>
<dbReference type="InterPro" id="IPR023198">
    <property type="entry name" value="PGP-like_dom2"/>
</dbReference>
<dbReference type="NCBIfam" id="TIGR01549">
    <property type="entry name" value="HAD-SF-IA-v1"/>
    <property type="match status" value="1"/>
</dbReference>
<dbReference type="Gene3D" id="1.10.150.240">
    <property type="entry name" value="Putative phosphatase, domain 2"/>
    <property type="match status" value="1"/>
</dbReference>
<evidence type="ECO:0000256" key="1">
    <source>
        <dbReference type="ARBA" id="ARBA00001946"/>
    </source>
</evidence>
<gene>
    <name evidence="5" type="ORF">EDD63_1181</name>
</gene>
<sequence>MKLYFDLDDTLYDRVQPFAKAIKQEFPQLLVHPVQEVYDTFQHFSESVFDKMQEGVISLQDLHIYRATHMAAHYGIEIDINKALAFQQAYQCNQTKIELSDQMKDLLDSLVENHIEIGIITNGDAKHQRMKIQQLDLLKWFDNTRIFISGEVGIMKPHAKIFELAGSGPTYVYVGDSYPNDVVGSKQVDWTCIWLKKKDVEQTPIQADYLVYDEQQMCMKIKELFQIK</sequence>
<keyword evidence="4" id="KW-0460">Magnesium</keyword>
<comment type="caution">
    <text evidence="5">The sequence shown here is derived from an EMBL/GenBank/DDBJ whole genome shotgun (WGS) entry which is preliminary data.</text>
</comment>
<reference evidence="5 6" key="1">
    <citation type="submission" date="2019-03" db="EMBL/GenBank/DDBJ databases">
        <title>Genomic Encyclopedia of Type Strains, Phase IV (KMG-IV): sequencing the most valuable type-strain genomes for metagenomic binning, comparative biology and taxonomic classification.</title>
        <authorList>
            <person name="Goeker M."/>
        </authorList>
    </citation>
    <scope>NUCLEOTIDE SEQUENCE [LARGE SCALE GENOMIC DNA]</scope>
    <source>
        <strain evidence="5 6">DSM 28867</strain>
    </source>
</reference>
<dbReference type="RefSeq" id="WP_134169536.1">
    <property type="nucleotide sequence ID" value="NZ_SODD01000018.1"/>
</dbReference>
<evidence type="ECO:0000256" key="4">
    <source>
        <dbReference type="ARBA" id="ARBA00022842"/>
    </source>
</evidence>
<evidence type="ECO:0000313" key="6">
    <source>
        <dbReference type="Proteomes" id="UP000294743"/>
    </source>
</evidence>
<name>A0A4V3G6W4_9FIRM</name>
<dbReference type="GO" id="GO:0044281">
    <property type="term" value="P:small molecule metabolic process"/>
    <property type="evidence" value="ECO:0007669"/>
    <property type="project" value="UniProtKB-ARBA"/>
</dbReference>
<comment type="cofactor">
    <cofactor evidence="1">
        <name>Mg(2+)</name>
        <dbReference type="ChEBI" id="CHEBI:18420"/>
    </cofactor>
</comment>
<dbReference type="PANTHER" id="PTHR46470">
    <property type="entry name" value="N-ACYLNEURAMINATE-9-PHOSPHATASE"/>
    <property type="match status" value="1"/>
</dbReference>
<dbReference type="InterPro" id="IPR006439">
    <property type="entry name" value="HAD-SF_hydro_IA"/>
</dbReference>
<keyword evidence="3 5" id="KW-0378">Hydrolase</keyword>
<dbReference type="InterPro" id="IPR041492">
    <property type="entry name" value="HAD_2"/>
</dbReference>
<keyword evidence="6" id="KW-1185">Reference proteome</keyword>
<dbReference type="InterPro" id="IPR036412">
    <property type="entry name" value="HAD-like_sf"/>
</dbReference>
<dbReference type="GO" id="GO:0046872">
    <property type="term" value="F:metal ion binding"/>
    <property type="evidence" value="ECO:0007669"/>
    <property type="project" value="UniProtKB-KW"/>
</dbReference>
<dbReference type="Pfam" id="PF13419">
    <property type="entry name" value="HAD_2"/>
    <property type="match status" value="1"/>
</dbReference>
<dbReference type="PANTHER" id="PTHR46470:SF2">
    <property type="entry name" value="GLYCERALDEHYDE 3-PHOSPHATE PHOSPHATASE"/>
    <property type="match status" value="1"/>
</dbReference>
<dbReference type="OrthoDB" id="25198at2"/>
<evidence type="ECO:0000256" key="2">
    <source>
        <dbReference type="ARBA" id="ARBA00022723"/>
    </source>
</evidence>
<dbReference type="SFLD" id="SFLDG01129">
    <property type="entry name" value="C1.5:_HAD__Beta-PGM__Phosphata"/>
    <property type="match status" value="1"/>
</dbReference>
<dbReference type="GO" id="GO:0016791">
    <property type="term" value="F:phosphatase activity"/>
    <property type="evidence" value="ECO:0007669"/>
    <property type="project" value="TreeGrafter"/>
</dbReference>
<organism evidence="5 6">
    <name type="scientific">Breznakia blatticola</name>
    <dbReference type="NCBI Taxonomy" id="1754012"/>
    <lineage>
        <taxon>Bacteria</taxon>
        <taxon>Bacillati</taxon>
        <taxon>Bacillota</taxon>
        <taxon>Erysipelotrichia</taxon>
        <taxon>Erysipelotrichales</taxon>
        <taxon>Erysipelotrichaceae</taxon>
        <taxon>Breznakia</taxon>
    </lineage>
</organism>
<protein>
    <submittedName>
        <fullName evidence="5">Putative hydrolase of the HAD superfamily</fullName>
    </submittedName>
</protein>
<dbReference type="SFLD" id="SFLDS00003">
    <property type="entry name" value="Haloacid_Dehalogenase"/>
    <property type="match status" value="1"/>
</dbReference>
<dbReference type="InterPro" id="IPR051400">
    <property type="entry name" value="HAD-like_hydrolase"/>
</dbReference>
<dbReference type="AlphaFoldDB" id="A0A4V3G6W4"/>
<proteinExistence type="predicted"/>
<accession>A0A4V3G6W4</accession>